<evidence type="ECO:0000313" key="1">
    <source>
        <dbReference type="EMBL" id="KPM09303.1"/>
    </source>
</evidence>
<name>A0A132AED6_SARSC</name>
<protein>
    <submittedName>
        <fullName evidence="1">Uncharacterized protein</fullName>
    </submittedName>
</protein>
<sequence length="72" mass="8756">MIAKLGEQFEKNFENKKKSYQNCIEKKGRNCLDSIQLKDFRRFWFFSRLSRRTIEQFTMDYQNDFDSAISAN</sequence>
<proteinExistence type="predicted"/>
<comment type="caution">
    <text evidence="1">The sequence shown here is derived from an EMBL/GenBank/DDBJ whole genome shotgun (WGS) entry which is preliminary data.</text>
</comment>
<accession>A0A132AED6</accession>
<dbReference type="EMBL" id="JXLN01013348">
    <property type="protein sequence ID" value="KPM09303.1"/>
    <property type="molecule type" value="Genomic_DNA"/>
</dbReference>
<dbReference type="Proteomes" id="UP000616769">
    <property type="component" value="Unassembled WGS sequence"/>
</dbReference>
<reference evidence="1 2" key="1">
    <citation type="journal article" date="2015" name="Parasit. Vectors">
        <title>Draft genome of the scabies mite.</title>
        <authorList>
            <person name="Rider S.D.Jr."/>
            <person name="Morgan M.S."/>
            <person name="Arlian L.G."/>
        </authorList>
    </citation>
    <scope>NUCLEOTIDE SEQUENCE [LARGE SCALE GENOMIC DNA]</scope>
    <source>
        <strain evidence="1">Arlian Lab</strain>
    </source>
</reference>
<evidence type="ECO:0000313" key="2">
    <source>
        <dbReference type="Proteomes" id="UP000616769"/>
    </source>
</evidence>
<gene>
    <name evidence="1" type="ORF">QR98_0078370</name>
</gene>
<dbReference type="AlphaFoldDB" id="A0A132AED6"/>
<organism evidence="1 2">
    <name type="scientific">Sarcoptes scabiei</name>
    <name type="common">Itch mite</name>
    <name type="synonym">Acarus scabiei</name>
    <dbReference type="NCBI Taxonomy" id="52283"/>
    <lineage>
        <taxon>Eukaryota</taxon>
        <taxon>Metazoa</taxon>
        <taxon>Ecdysozoa</taxon>
        <taxon>Arthropoda</taxon>
        <taxon>Chelicerata</taxon>
        <taxon>Arachnida</taxon>
        <taxon>Acari</taxon>
        <taxon>Acariformes</taxon>
        <taxon>Sarcoptiformes</taxon>
        <taxon>Astigmata</taxon>
        <taxon>Psoroptidia</taxon>
        <taxon>Sarcoptoidea</taxon>
        <taxon>Sarcoptidae</taxon>
        <taxon>Sarcoptinae</taxon>
        <taxon>Sarcoptes</taxon>
    </lineage>
</organism>
<dbReference type="VEuPathDB" id="VectorBase:SSCA004448"/>